<evidence type="ECO:0000256" key="11">
    <source>
        <dbReference type="ARBA" id="ARBA00023273"/>
    </source>
</evidence>
<dbReference type="GO" id="GO:0031514">
    <property type="term" value="C:motile cilium"/>
    <property type="evidence" value="ECO:0007669"/>
    <property type="project" value="UniProtKB-SubCell"/>
</dbReference>
<keyword evidence="9" id="KW-0969">Cilium</keyword>
<keyword evidence="11" id="KW-0966">Cell projection</keyword>
<feature type="region of interest" description="Disordered" evidence="14">
    <location>
        <begin position="1"/>
        <end position="39"/>
    </location>
</feature>
<evidence type="ECO:0000256" key="14">
    <source>
        <dbReference type="SAM" id="MobiDB-lite"/>
    </source>
</evidence>
<evidence type="ECO:0000256" key="8">
    <source>
        <dbReference type="ARBA" id="ARBA00023054"/>
    </source>
</evidence>
<name>A0ABD0JJ50_9CAEN</name>
<evidence type="ECO:0000256" key="4">
    <source>
        <dbReference type="ARBA" id="ARBA00021301"/>
    </source>
</evidence>
<sequence length="480" mass="56547">MPPKKKKSGKKGKKGKKGKSAKTPTVIDGISTEEMSKEQLEEHISRLREELDREREERNYFQLERDKVNTFWEITKRQLEEKKAELRNKDREMEDAEERHQIEIKVYKQKVKHLLYEHQNNIAELKAEGSVALKLAQDQHGTKEMDLRKDKRSLKVELKEQELSHEDSHDEQTTQLRADFERNAREIEAKYEKKMRTLRDELDLRRKTEIHEIEERKNGQINTLMKNHEKAFSDIKNYYNDITLNNLALINTLKEQVEEMKKKEERMEKQMAEVIAENKRLTEPLQKAREEVEQLRHQLANYEKDKETLRMTKARLRVMEEEYRALKWEHEVLEQRFHKTQEERDDLYRKFVKAIHEVQQKSSLKNLLLEKKLSALADTLEKKEAQLNEVLSASNLDPTALTVVTRKLEDVLDSKNSAIKDLQYELARVCKAHNDLLRTYESKLRQFGIPTEELGFKPLESTVGGQTLGQGPAGLVSAPS</sequence>
<organism evidence="16 17">
    <name type="scientific">Batillaria attramentaria</name>
    <dbReference type="NCBI Taxonomy" id="370345"/>
    <lineage>
        <taxon>Eukaryota</taxon>
        <taxon>Metazoa</taxon>
        <taxon>Spiralia</taxon>
        <taxon>Lophotrochozoa</taxon>
        <taxon>Mollusca</taxon>
        <taxon>Gastropoda</taxon>
        <taxon>Caenogastropoda</taxon>
        <taxon>Sorbeoconcha</taxon>
        <taxon>Cerithioidea</taxon>
        <taxon>Batillariidae</taxon>
        <taxon>Batillaria</taxon>
    </lineage>
</organism>
<feature type="compositionally biased region" description="Basic residues" evidence="14">
    <location>
        <begin position="1"/>
        <end position="20"/>
    </location>
</feature>
<accession>A0ABD0JJ50</accession>
<keyword evidence="5" id="KW-0963">Cytoplasm</keyword>
<gene>
    <name evidence="16" type="ORF">BaRGS_00033760</name>
</gene>
<evidence type="ECO:0000256" key="12">
    <source>
        <dbReference type="ARBA" id="ARBA00031568"/>
    </source>
</evidence>
<proteinExistence type="inferred from homology"/>
<evidence type="ECO:0000256" key="3">
    <source>
        <dbReference type="ARBA" id="ARBA00009859"/>
    </source>
</evidence>
<keyword evidence="17" id="KW-1185">Reference proteome</keyword>
<keyword evidence="6" id="KW-0493">Microtubule</keyword>
<keyword evidence="10" id="KW-0206">Cytoskeleton</keyword>
<feature type="region of interest" description="Disordered" evidence="14">
    <location>
        <begin position="461"/>
        <end position="480"/>
    </location>
</feature>
<protein>
    <recommendedName>
        <fullName evidence="4">Dynein regulatory complex subunit 4</fullName>
    </recommendedName>
    <alternativeName>
        <fullName evidence="12">Growth arrest-specific protein 8</fullName>
    </alternativeName>
</protein>
<dbReference type="GO" id="GO:0005874">
    <property type="term" value="C:microtubule"/>
    <property type="evidence" value="ECO:0007669"/>
    <property type="project" value="UniProtKB-KW"/>
</dbReference>
<evidence type="ECO:0000313" key="17">
    <source>
        <dbReference type="Proteomes" id="UP001519460"/>
    </source>
</evidence>
<evidence type="ECO:0000256" key="7">
    <source>
        <dbReference type="ARBA" id="ARBA00022846"/>
    </source>
</evidence>
<dbReference type="EMBL" id="JACVVK020000418">
    <property type="protein sequence ID" value="KAK7475013.1"/>
    <property type="molecule type" value="Genomic_DNA"/>
</dbReference>
<comment type="similarity">
    <text evidence="3">Belongs to the DRC4 family.</text>
</comment>
<evidence type="ECO:0000256" key="6">
    <source>
        <dbReference type="ARBA" id="ARBA00022701"/>
    </source>
</evidence>
<evidence type="ECO:0000259" key="15">
    <source>
        <dbReference type="Pfam" id="PF13851"/>
    </source>
</evidence>
<comment type="caution">
    <text evidence="16">The sequence shown here is derived from an EMBL/GenBank/DDBJ whole genome shotgun (WGS) entry which is preliminary data.</text>
</comment>
<feature type="coiled-coil region" evidence="13">
    <location>
        <begin position="246"/>
        <end position="393"/>
    </location>
</feature>
<dbReference type="InterPro" id="IPR025593">
    <property type="entry name" value="GAS8_dom"/>
</dbReference>
<dbReference type="PANTHER" id="PTHR31543:SF0">
    <property type="entry name" value="DYNEIN REGULATORY COMPLEX SUBUNIT 4"/>
    <property type="match status" value="1"/>
</dbReference>
<evidence type="ECO:0000256" key="10">
    <source>
        <dbReference type="ARBA" id="ARBA00023212"/>
    </source>
</evidence>
<keyword evidence="7" id="KW-0282">Flagellum</keyword>
<evidence type="ECO:0000256" key="5">
    <source>
        <dbReference type="ARBA" id="ARBA00022490"/>
    </source>
</evidence>
<keyword evidence="8 13" id="KW-0175">Coiled coil</keyword>
<evidence type="ECO:0000256" key="9">
    <source>
        <dbReference type="ARBA" id="ARBA00023069"/>
    </source>
</evidence>
<dbReference type="InterPro" id="IPR039308">
    <property type="entry name" value="GAS8"/>
</dbReference>
<feature type="domain" description="Growth arrest-specific protein 8" evidence="15">
    <location>
        <begin position="224"/>
        <end position="422"/>
    </location>
</feature>
<evidence type="ECO:0000256" key="13">
    <source>
        <dbReference type="SAM" id="Coils"/>
    </source>
</evidence>
<dbReference type="Proteomes" id="UP001519460">
    <property type="component" value="Unassembled WGS sequence"/>
</dbReference>
<evidence type="ECO:0000256" key="1">
    <source>
        <dbReference type="ARBA" id="ARBA00004230"/>
    </source>
</evidence>
<evidence type="ECO:0000313" key="16">
    <source>
        <dbReference type="EMBL" id="KAK7475013.1"/>
    </source>
</evidence>
<evidence type="ECO:0000256" key="2">
    <source>
        <dbReference type="ARBA" id="ARBA00004245"/>
    </source>
</evidence>
<dbReference type="Pfam" id="PF13851">
    <property type="entry name" value="GAS"/>
    <property type="match status" value="1"/>
</dbReference>
<dbReference type="AlphaFoldDB" id="A0ABD0JJ50"/>
<dbReference type="PANTHER" id="PTHR31543">
    <property type="entry name" value="DYNEIN REGULATORY COMPLEX SUBUNIT 4"/>
    <property type="match status" value="1"/>
</dbReference>
<reference evidence="16 17" key="1">
    <citation type="journal article" date="2023" name="Sci. Data">
        <title>Genome assembly of the Korean intertidal mud-creeper Batillaria attramentaria.</title>
        <authorList>
            <person name="Patra A.K."/>
            <person name="Ho P.T."/>
            <person name="Jun S."/>
            <person name="Lee S.J."/>
            <person name="Kim Y."/>
            <person name="Won Y.J."/>
        </authorList>
    </citation>
    <scope>NUCLEOTIDE SEQUENCE [LARGE SCALE GENOMIC DNA]</scope>
    <source>
        <strain evidence="16">Wonlab-2016</strain>
    </source>
</reference>
<comment type="subcellular location">
    <subcellularLocation>
        <location evidence="1">Cell projection</location>
        <location evidence="1">Cilium</location>
        <location evidence="1">Flagellum</location>
    </subcellularLocation>
    <subcellularLocation>
        <location evidence="2">Cytoplasm</location>
        <location evidence="2">Cytoskeleton</location>
    </subcellularLocation>
</comment>